<feature type="transmembrane region" description="Helical" evidence="1">
    <location>
        <begin position="12"/>
        <end position="30"/>
    </location>
</feature>
<proteinExistence type="predicted"/>
<dbReference type="InterPro" id="IPR005693">
    <property type="entry name" value="Mce"/>
</dbReference>
<feature type="domain" description="Mammalian cell entry C-terminal" evidence="3">
    <location>
        <begin position="119"/>
        <end position="282"/>
    </location>
</feature>
<organism evidence="4 5">
    <name type="scientific">Nocardioides dubius</name>
    <dbReference type="NCBI Taxonomy" id="317019"/>
    <lineage>
        <taxon>Bacteria</taxon>
        <taxon>Bacillati</taxon>
        <taxon>Actinomycetota</taxon>
        <taxon>Actinomycetes</taxon>
        <taxon>Propionibacteriales</taxon>
        <taxon>Nocardioidaceae</taxon>
        <taxon>Nocardioides</taxon>
    </lineage>
</organism>
<name>A0ABN1TPC7_9ACTN</name>
<dbReference type="Pfam" id="PF02470">
    <property type="entry name" value="MlaD"/>
    <property type="match status" value="1"/>
</dbReference>
<dbReference type="InterPro" id="IPR024516">
    <property type="entry name" value="Mce_C"/>
</dbReference>
<keyword evidence="1" id="KW-0472">Membrane</keyword>
<dbReference type="EMBL" id="BAAALG010000002">
    <property type="protein sequence ID" value="GAA1092843.1"/>
    <property type="molecule type" value="Genomic_DNA"/>
</dbReference>
<dbReference type="PANTHER" id="PTHR33371:SF17">
    <property type="entry name" value="MCE-FAMILY PROTEIN MCE1B"/>
    <property type="match status" value="1"/>
</dbReference>
<evidence type="ECO:0000259" key="3">
    <source>
        <dbReference type="Pfam" id="PF11887"/>
    </source>
</evidence>
<sequence length="339" mass="36420">MEAGLKAIAVKFALFALVAILLFIALYNTMTNRVPGDTHTLSAEFTNVSGLRAGDDVRISGVKVGRVQGIEVKDNRIARVEFVVQSSQPITDTTELTMRYQNLLGQKYLALTPGAAGGERLEDGDVIGLDRTSPGFDLTALLNGFEPLFNVLSPKDMNSLAENIVGVLQGESGTVESLLAETADLTGFLADRDEVFGEVVDNLTPVVENLAANSSEFDTAVVELRQLMRSLNDGSDEFFDALGDIRGNLTSTTQLIDDLRPLVSRDIAAISSFGQTFLRGAPVIERSIDVLPELLGAFVRSQSYGSHLQVYNCALGLQVIGDSPLWIGSPDGPHSKACR</sequence>
<dbReference type="InterPro" id="IPR003399">
    <property type="entry name" value="Mce/MlaD"/>
</dbReference>
<evidence type="ECO:0000256" key="1">
    <source>
        <dbReference type="SAM" id="Phobius"/>
    </source>
</evidence>
<comment type="caution">
    <text evidence="4">The sequence shown here is derived from an EMBL/GenBank/DDBJ whole genome shotgun (WGS) entry which is preliminary data.</text>
</comment>
<keyword evidence="1" id="KW-0812">Transmembrane</keyword>
<dbReference type="Proteomes" id="UP001501581">
    <property type="component" value="Unassembled WGS sequence"/>
</dbReference>
<dbReference type="InterPro" id="IPR052336">
    <property type="entry name" value="MlaD_Phospholipid_Transporter"/>
</dbReference>
<feature type="domain" description="Mce/MlaD" evidence="2">
    <location>
        <begin position="38"/>
        <end position="114"/>
    </location>
</feature>
<dbReference type="Pfam" id="PF11887">
    <property type="entry name" value="Mce4_CUP1"/>
    <property type="match status" value="1"/>
</dbReference>
<dbReference type="PANTHER" id="PTHR33371">
    <property type="entry name" value="INTERMEMBRANE PHOSPHOLIPID TRANSPORT SYSTEM BINDING PROTEIN MLAD-RELATED"/>
    <property type="match status" value="1"/>
</dbReference>
<gene>
    <name evidence="4" type="ORF">GCM10009668_05000</name>
</gene>
<evidence type="ECO:0000313" key="5">
    <source>
        <dbReference type="Proteomes" id="UP001501581"/>
    </source>
</evidence>
<dbReference type="RefSeq" id="WP_343991009.1">
    <property type="nucleotide sequence ID" value="NZ_BAAALG010000002.1"/>
</dbReference>
<reference evidence="4 5" key="1">
    <citation type="journal article" date="2019" name="Int. J. Syst. Evol. Microbiol.">
        <title>The Global Catalogue of Microorganisms (GCM) 10K type strain sequencing project: providing services to taxonomists for standard genome sequencing and annotation.</title>
        <authorList>
            <consortium name="The Broad Institute Genomics Platform"/>
            <consortium name="The Broad Institute Genome Sequencing Center for Infectious Disease"/>
            <person name="Wu L."/>
            <person name="Ma J."/>
        </authorList>
    </citation>
    <scope>NUCLEOTIDE SEQUENCE [LARGE SCALE GENOMIC DNA]</scope>
    <source>
        <strain evidence="4 5">JCM 13008</strain>
    </source>
</reference>
<keyword evidence="5" id="KW-1185">Reference proteome</keyword>
<keyword evidence="1" id="KW-1133">Transmembrane helix</keyword>
<evidence type="ECO:0000259" key="2">
    <source>
        <dbReference type="Pfam" id="PF02470"/>
    </source>
</evidence>
<evidence type="ECO:0000313" key="4">
    <source>
        <dbReference type="EMBL" id="GAA1092843.1"/>
    </source>
</evidence>
<protein>
    <submittedName>
        <fullName evidence="4">MlaD family protein</fullName>
    </submittedName>
</protein>
<dbReference type="NCBIfam" id="TIGR00996">
    <property type="entry name" value="Mtu_fam_mce"/>
    <property type="match status" value="1"/>
</dbReference>
<accession>A0ABN1TPC7</accession>